<name>A0A2S5CFL0_9GAMM</name>
<gene>
    <name evidence="2" type="ORF">AADEFJLK_04641</name>
</gene>
<evidence type="ECO:0000313" key="2">
    <source>
        <dbReference type="EMBL" id="POZ49589.1"/>
    </source>
</evidence>
<feature type="domain" description="CobQ/CobB/MinD/ParA nucleotide binding" evidence="1">
    <location>
        <begin position="4"/>
        <end position="177"/>
    </location>
</feature>
<protein>
    <submittedName>
        <fullName evidence="2">Cobyrinic acid a,c-diamide synthase</fullName>
    </submittedName>
</protein>
<accession>A0A2S5CFL0</accession>
<dbReference type="Pfam" id="PF01656">
    <property type="entry name" value="CbiA"/>
    <property type="match status" value="1"/>
</dbReference>
<dbReference type="Proteomes" id="UP000237423">
    <property type="component" value="Unassembled WGS sequence"/>
</dbReference>
<organism evidence="2 3">
    <name type="scientific">Methylovulum psychrotolerans</name>
    <dbReference type="NCBI Taxonomy" id="1704499"/>
    <lineage>
        <taxon>Bacteria</taxon>
        <taxon>Pseudomonadati</taxon>
        <taxon>Pseudomonadota</taxon>
        <taxon>Gammaproteobacteria</taxon>
        <taxon>Methylococcales</taxon>
        <taxon>Methylococcaceae</taxon>
        <taxon>Methylovulum</taxon>
    </lineage>
</organism>
<dbReference type="SUPFAM" id="SSF52540">
    <property type="entry name" value="P-loop containing nucleoside triphosphate hydrolases"/>
    <property type="match status" value="1"/>
</dbReference>
<reference evidence="2 3" key="1">
    <citation type="submission" date="2017-11" db="EMBL/GenBank/DDBJ databases">
        <title>Draft Genome Sequence of Methylobacter psychrotolerans Sph1T, an Obligate Methanotroph from Low-Temperature Environments.</title>
        <authorList>
            <person name="Oshkin I.Y."/>
            <person name="Miroshnikov K."/>
            <person name="Belova S.E."/>
            <person name="Korzhenkov A."/>
            <person name="Toshchakov S.V."/>
            <person name="Dedysh S.N."/>
        </authorList>
    </citation>
    <scope>NUCLEOTIDE SEQUENCE [LARGE SCALE GENOMIC DNA]</scope>
    <source>
        <strain evidence="2 3">Sph1</strain>
    </source>
</reference>
<dbReference type="InterPro" id="IPR050678">
    <property type="entry name" value="DNA_Partitioning_ATPase"/>
</dbReference>
<dbReference type="InterPro" id="IPR027417">
    <property type="entry name" value="P-loop_NTPase"/>
</dbReference>
<dbReference type="PIRSF" id="PIRSF009320">
    <property type="entry name" value="Nuc_binding_HP_1000"/>
    <property type="match status" value="1"/>
</dbReference>
<evidence type="ECO:0000313" key="3">
    <source>
        <dbReference type="Proteomes" id="UP000237423"/>
    </source>
</evidence>
<dbReference type="PANTHER" id="PTHR13696">
    <property type="entry name" value="P-LOOP CONTAINING NUCLEOSIDE TRIPHOSPHATE HYDROLASE"/>
    <property type="match status" value="1"/>
</dbReference>
<sequence length="219" mass="23647">MQTIVLASQKGGAGKTTLTAHLAIAAEKAGDSPCVLIDTDPQASLAAWWNGRKEDTPAFAPATLKELSSILKSLEAAGYAYAFIDTPPAITESIRAVVKLADFVLIPTRPSPHDLRAIGRTVELANETSRPFGFVVTQAKPNSRLTVQAMAVLSTHGVVAPSIIHDRVDFAGSMIDGRSVLEIDPRGRSAAEIVELWSFVKERIAENHKKRKQDKPKTR</sequence>
<proteinExistence type="predicted"/>
<dbReference type="EMBL" id="PGFZ01000051">
    <property type="protein sequence ID" value="POZ49589.1"/>
    <property type="molecule type" value="Genomic_DNA"/>
</dbReference>
<dbReference type="Gene3D" id="3.40.50.300">
    <property type="entry name" value="P-loop containing nucleotide triphosphate hydrolases"/>
    <property type="match status" value="1"/>
</dbReference>
<evidence type="ECO:0000259" key="1">
    <source>
        <dbReference type="Pfam" id="PF01656"/>
    </source>
</evidence>
<dbReference type="CDD" id="cd02042">
    <property type="entry name" value="ParAB_family"/>
    <property type="match status" value="1"/>
</dbReference>
<dbReference type="PANTHER" id="PTHR13696:SF96">
    <property type="entry name" value="COBQ_COBB_MIND_PARA NUCLEOTIDE BINDING DOMAIN-CONTAINING PROTEIN"/>
    <property type="match status" value="1"/>
</dbReference>
<comment type="caution">
    <text evidence="2">The sequence shown here is derived from an EMBL/GenBank/DDBJ whole genome shotgun (WGS) entry which is preliminary data.</text>
</comment>
<dbReference type="AlphaFoldDB" id="A0A2S5CFL0"/>
<dbReference type="RefSeq" id="WP_103976006.1">
    <property type="nucleotide sequence ID" value="NZ_JAGVVN010000008.1"/>
</dbReference>
<dbReference type="InterPro" id="IPR002586">
    <property type="entry name" value="CobQ/CobB/MinD/ParA_Nub-bd_dom"/>
</dbReference>